<gene>
    <name evidence="1" type="ORF">DN745_10910</name>
</gene>
<proteinExistence type="predicted"/>
<sequence>MEFIDRFADRVVAAATGIPKLFYQGFGDPELINQLVEQSRHFEAPAEIEMHWTGSKRHLDGSHTLTGWFRSPSRELPLPPEVRTANFQMLLPADAFDAPRPGMCVHLAGTGDSTYAARRFLAKPLLKHEDPAKRIGAIILENPYYGHRRPRGQQQTRLRRLVDQFLMNLATIHETRALLHWLRQEGFERVGVTGYSMGGFMAGFAAQTMPFALAAIPCASGDTAAATLIDSPLRKMVDWKTLADEAGGIEAAEMMLQRIFAALALSEHNAPVAPEAAVILGVTNDEFIPIEQPRALYNHWKGSELRWMGGGHTTGWLLHGEEIRLAIADAFERLDSFLAKTQ</sequence>
<reference evidence="1 2" key="1">
    <citation type="submission" date="2018-06" db="EMBL/GenBank/DDBJ databases">
        <title>Lujinxingia sediminis gen. nov. sp. nov., a new facultative anaerobic member of the class Deltaproteobacteria, and proposal of Lujinxingaceae fam. nov.</title>
        <authorList>
            <person name="Guo L.-Y."/>
            <person name="Li C.-M."/>
            <person name="Wang S."/>
            <person name="Du Z.-J."/>
        </authorList>
    </citation>
    <scope>NUCLEOTIDE SEQUENCE [LARGE SCALE GENOMIC DNA]</scope>
    <source>
        <strain evidence="1 2">FA350</strain>
    </source>
</reference>
<name>A0A2Z4FLJ5_9DELT</name>
<evidence type="ECO:0000313" key="2">
    <source>
        <dbReference type="Proteomes" id="UP000249799"/>
    </source>
</evidence>
<dbReference type="SUPFAM" id="SSF53474">
    <property type="entry name" value="alpha/beta-Hydrolases"/>
    <property type="match status" value="1"/>
</dbReference>
<protein>
    <submittedName>
        <fullName evidence="1">Abhydrolase domain-containing 18</fullName>
    </submittedName>
</protein>
<dbReference type="EMBL" id="CP030032">
    <property type="protein sequence ID" value="AWV89821.1"/>
    <property type="molecule type" value="Genomic_DNA"/>
</dbReference>
<dbReference type="Gene3D" id="3.40.50.1820">
    <property type="entry name" value="alpha/beta hydrolase"/>
    <property type="match status" value="1"/>
</dbReference>
<dbReference type="PANTHER" id="PTHR13617">
    <property type="entry name" value="PROTEIN ABHD18"/>
    <property type="match status" value="1"/>
</dbReference>
<dbReference type="InterPro" id="IPR029058">
    <property type="entry name" value="AB_hydrolase_fold"/>
</dbReference>
<dbReference type="Pfam" id="PF09752">
    <property type="entry name" value="ABHD18"/>
    <property type="match status" value="2"/>
</dbReference>
<evidence type="ECO:0000313" key="1">
    <source>
        <dbReference type="EMBL" id="AWV89821.1"/>
    </source>
</evidence>
<keyword evidence="2" id="KW-1185">Reference proteome</keyword>
<accession>A0A2Z4FLJ5</accession>
<keyword evidence="1" id="KW-0378">Hydrolase</keyword>
<dbReference type="AlphaFoldDB" id="A0A2Z4FLJ5"/>
<dbReference type="InterPro" id="IPR019149">
    <property type="entry name" value="ABHD18"/>
</dbReference>
<dbReference type="Proteomes" id="UP000249799">
    <property type="component" value="Chromosome"/>
</dbReference>
<dbReference type="GO" id="GO:0016787">
    <property type="term" value="F:hydrolase activity"/>
    <property type="evidence" value="ECO:0007669"/>
    <property type="project" value="UniProtKB-KW"/>
</dbReference>
<dbReference type="PANTHER" id="PTHR13617:SF14">
    <property type="entry name" value="PROTEIN ABHD18"/>
    <property type="match status" value="1"/>
</dbReference>
<dbReference type="KEGG" id="bsed:DN745_10910"/>
<dbReference type="OrthoDB" id="9152082at2"/>
<organism evidence="1 2">
    <name type="scientific">Bradymonas sediminis</name>
    <dbReference type="NCBI Taxonomy" id="1548548"/>
    <lineage>
        <taxon>Bacteria</taxon>
        <taxon>Deltaproteobacteria</taxon>
        <taxon>Bradymonadales</taxon>
        <taxon>Bradymonadaceae</taxon>
        <taxon>Bradymonas</taxon>
    </lineage>
</organism>
<dbReference type="RefSeq" id="WP_111334768.1">
    <property type="nucleotide sequence ID" value="NZ_CP030032.1"/>
</dbReference>